<evidence type="ECO:0000313" key="2">
    <source>
        <dbReference type="Proteomes" id="UP000234341"/>
    </source>
</evidence>
<accession>A0A2N5C654</accession>
<gene>
    <name evidence="1" type="ORF">CYJ10_26470</name>
</gene>
<dbReference type="Proteomes" id="UP000234341">
    <property type="component" value="Unassembled WGS sequence"/>
</dbReference>
<name>A0A2N5C654_9BURK</name>
<proteinExistence type="predicted"/>
<protein>
    <submittedName>
        <fullName evidence="1">Uncharacterized protein</fullName>
    </submittedName>
</protein>
<dbReference type="EMBL" id="PJRP01000016">
    <property type="protein sequence ID" value="PLP97693.1"/>
    <property type="molecule type" value="Genomic_DNA"/>
</dbReference>
<sequence>MPGAKQFRMHRRTINQRSDDTQRITLVQQLDEAFLLGDSAMKNAVRKMRATCGMPLPAREIACGLKAISH</sequence>
<organism evidence="1 2">
    <name type="scientific">Cupriavidus pauculus</name>
    <dbReference type="NCBI Taxonomy" id="82633"/>
    <lineage>
        <taxon>Bacteria</taxon>
        <taxon>Pseudomonadati</taxon>
        <taxon>Pseudomonadota</taxon>
        <taxon>Betaproteobacteria</taxon>
        <taxon>Burkholderiales</taxon>
        <taxon>Burkholderiaceae</taxon>
        <taxon>Cupriavidus</taxon>
    </lineage>
</organism>
<reference evidence="1 2" key="1">
    <citation type="submission" date="2017-12" db="EMBL/GenBank/DDBJ databases">
        <title>Genome sequence of the active heterotrophic nitrifier-denitrifier, Cupriavidus pauculus UM1.</title>
        <authorList>
            <person name="Putonti C."/>
            <person name="Castignetti D."/>
        </authorList>
    </citation>
    <scope>NUCLEOTIDE SEQUENCE [LARGE SCALE GENOMIC DNA]</scope>
    <source>
        <strain evidence="1 2">UM1</strain>
    </source>
</reference>
<evidence type="ECO:0000313" key="1">
    <source>
        <dbReference type="EMBL" id="PLP97693.1"/>
    </source>
</evidence>
<dbReference type="AlphaFoldDB" id="A0A2N5C654"/>
<comment type="caution">
    <text evidence="1">The sequence shown here is derived from an EMBL/GenBank/DDBJ whole genome shotgun (WGS) entry which is preliminary data.</text>
</comment>